<dbReference type="Gene3D" id="2.60.40.10">
    <property type="entry name" value="Immunoglobulins"/>
    <property type="match status" value="1"/>
</dbReference>
<dbReference type="Pfam" id="PF18911">
    <property type="entry name" value="PKD_4"/>
    <property type="match status" value="1"/>
</dbReference>
<organism evidence="3 4">
    <name type="scientific">Methanothermococcus okinawensis</name>
    <dbReference type="NCBI Taxonomy" id="155863"/>
    <lineage>
        <taxon>Archaea</taxon>
        <taxon>Methanobacteriati</taxon>
        <taxon>Methanobacteriota</taxon>
        <taxon>Methanomada group</taxon>
        <taxon>Methanococci</taxon>
        <taxon>Methanococcales</taxon>
        <taxon>Methanococcaceae</taxon>
        <taxon>Methanothermococcus</taxon>
    </lineage>
</organism>
<keyword evidence="1" id="KW-0812">Transmembrane</keyword>
<dbReference type="EMBL" id="DQUO01000065">
    <property type="protein sequence ID" value="HIP91705.1"/>
    <property type="molecule type" value="Genomic_DNA"/>
</dbReference>
<keyword evidence="1" id="KW-1133">Transmembrane helix</keyword>
<dbReference type="InterPro" id="IPR000601">
    <property type="entry name" value="PKD_dom"/>
</dbReference>
<feature type="non-terminal residue" evidence="3">
    <location>
        <position position="1"/>
    </location>
</feature>
<dbReference type="Proteomes" id="UP000618343">
    <property type="component" value="Unassembled WGS sequence"/>
</dbReference>
<evidence type="ECO:0000256" key="1">
    <source>
        <dbReference type="SAM" id="Phobius"/>
    </source>
</evidence>
<dbReference type="AlphaFoldDB" id="A0A833E6R4"/>
<proteinExistence type="predicted"/>
<feature type="transmembrane region" description="Helical" evidence="1">
    <location>
        <begin position="344"/>
        <end position="366"/>
    </location>
</feature>
<keyword evidence="1" id="KW-0472">Membrane</keyword>
<dbReference type="PROSITE" id="PS50093">
    <property type="entry name" value="PKD"/>
    <property type="match status" value="1"/>
</dbReference>
<name>A0A833E6R4_9EURY</name>
<accession>A0A833E6R4</accession>
<protein>
    <submittedName>
        <fullName evidence="3">PKD domain-containing protein</fullName>
    </submittedName>
</protein>
<comment type="caution">
    <text evidence="3">The sequence shown here is derived from an EMBL/GenBank/DDBJ whole genome shotgun (WGS) entry which is preliminary data.</text>
</comment>
<evidence type="ECO:0000313" key="3">
    <source>
        <dbReference type="EMBL" id="HIP91705.1"/>
    </source>
</evidence>
<reference evidence="3" key="1">
    <citation type="journal article" date="2020" name="ISME J.">
        <title>Gammaproteobacteria mediating utilization of methyl-, sulfur- and petroleum organic compounds in deep ocean hydrothermal plumes.</title>
        <authorList>
            <person name="Zhou Z."/>
            <person name="Liu Y."/>
            <person name="Pan J."/>
            <person name="Cron B.R."/>
            <person name="Toner B.M."/>
            <person name="Anantharaman K."/>
            <person name="Breier J.A."/>
            <person name="Dick G.J."/>
            <person name="Li M."/>
        </authorList>
    </citation>
    <scope>NUCLEOTIDE SEQUENCE</scope>
    <source>
        <strain evidence="3">SZUA-1471</strain>
    </source>
</reference>
<dbReference type="SUPFAM" id="SSF49299">
    <property type="entry name" value="PKD domain"/>
    <property type="match status" value="1"/>
</dbReference>
<evidence type="ECO:0000313" key="4">
    <source>
        <dbReference type="Proteomes" id="UP000618343"/>
    </source>
</evidence>
<dbReference type="InterPro" id="IPR035986">
    <property type="entry name" value="PKD_dom_sf"/>
</dbReference>
<feature type="domain" description="PKD" evidence="2">
    <location>
        <begin position="129"/>
        <end position="173"/>
    </location>
</feature>
<evidence type="ECO:0000259" key="2">
    <source>
        <dbReference type="PROSITE" id="PS50093"/>
    </source>
</evidence>
<dbReference type="SMART" id="SM00089">
    <property type="entry name" value="PKD"/>
    <property type="match status" value="1"/>
</dbReference>
<dbReference type="InterPro" id="IPR022409">
    <property type="entry name" value="PKD/Chitinase_dom"/>
</dbReference>
<gene>
    <name evidence="3" type="ORF">EYH21_05350</name>
</gene>
<dbReference type="CDD" id="cd00146">
    <property type="entry name" value="PKD"/>
    <property type="match status" value="1"/>
</dbReference>
<dbReference type="InterPro" id="IPR013783">
    <property type="entry name" value="Ig-like_fold"/>
</dbReference>
<sequence length="373" mass="44110">SGYIFINNSLFKVSDYGLYKFSNIYQRVNYSYITYNNSYLYFNISLTNGTNGTYTLLKFTISPKINENISSLIYLGNLSLYANTTKVSLPYKNLTVHIVKRKENNPPRLKVVLYIEDNKKVHFQALGYDPDNETLRYFWDFGDGKNSTLQDPTHVYSNYSHYLVSCKVWDSLNESDKVEFILLIVNVSPLESYSIIRRDVNNTYLNLSLKNPFEFHVGGYINFLDYQNYRPPRSQYYLELRPNETRNLLIPLNITKSCDIKWNIVYYPLYRNKLTEKVELKYYQWNFKERVDVSREREEEKVYTYLNTYSRVVNISTPEVVIKIRRHYQGGYVVLRDAITVKSLYLYLGVSLCGFMVGLIAVLTVIKRRRLIR</sequence>